<evidence type="ECO:0000313" key="5">
    <source>
        <dbReference type="EMBL" id="HIT94677.1"/>
    </source>
</evidence>
<evidence type="ECO:0000256" key="1">
    <source>
        <dbReference type="ARBA" id="ARBA00023015"/>
    </source>
</evidence>
<dbReference type="InterPro" id="IPR036390">
    <property type="entry name" value="WH_DNA-bd_sf"/>
</dbReference>
<dbReference type="PROSITE" id="PS50949">
    <property type="entry name" value="HTH_GNTR"/>
    <property type="match status" value="1"/>
</dbReference>
<dbReference type="Proteomes" id="UP000824160">
    <property type="component" value="Unassembled WGS sequence"/>
</dbReference>
<dbReference type="Gene3D" id="1.20.120.530">
    <property type="entry name" value="GntR ligand-binding domain-like"/>
    <property type="match status" value="1"/>
</dbReference>
<evidence type="ECO:0000256" key="3">
    <source>
        <dbReference type="ARBA" id="ARBA00023163"/>
    </source>
</evidence>
<accession>A0A9D1KSZ2</accession>
<dbReference type="PANTHER" id="PTHR43537">
    <property type="entry name" value="TRANSCRIPTIONAL REGULATOR, GNTR FAMILY"/>
    <property type="match status" value="1"/>
</dbReference>
<feature type="domain" description="HTH gntR-type" evidence="4">
    <location>
        <begin position="6"/>
        <end position="75"/>
    </location>
</feature>
<dbReference type="InterPro" id="IPR011711">
    <property type="entry name" value="GntR_C"/>
</dbReference>
<proteinExistence type="predicted"/>
<dbReference type="InterPro" id="IPR000524">
    <property type="entry name" value="Tscrpt_reg_HTH_GntR"/>
</dbReference>
<dbReference type="SMART" id="SM00895">
    <property type="entry name" value="FCD"/>
    <property type="match status" value="1"/>
</dbReference>
<sequence>MMKRDQSLAERTADDILSMLNIEKRFSAGDRLPSENELANELGVSRTTLREAVRLLAAHQVLVTERGRGTFVRQDFHPSDAKLTLESMTPELIDVRDLFEMRLIFEPEAAYYAAQRATDAELERIRHYAELEEELIAKGEDRAEVEMAFHNSIATATHNSFIGELVPLIYRSIDRALRLSGDFPDIIANVVEDNRLLIEFLTRRNAEGARSAMRIHIIHAMDGLDNGVQTKGDYDGGTEEKNHL</sequence>
<dbReference type="Gene3D" id="1.10.10.10">
    <property type="entry name" value="Winged helix-like DNA-binding domain superfamily/Winged helix DNA-binding domain"/>
    <property type="match status" value="1"/>
</dbReference>
<dbReference type="InterPro" id="IPR036388">
    <property type="entry name" value="WH-like_DNA-bd_sf"/>
</dbReference>
<dbReference type="EMBL" id="DVLW01000159">
    <property type="protein sequence ID" value="HIT94677.1"/>
    <property type="molecule type" value="Genomic_DNA"/>
</dbReference>
<evidence type="ECO:0000256" key="2">
    <source>
        <dbReference type="ARBA" id="ARBA00023125"/>
    </source>
</evidence>
<dbReference type="SUPFAM" id="SSF46785">
    <property type="entry name" value="Winged helix' DNA-binding domain"/>
    <property type="match status" value="1"/>
</dbReference>
<protein>
    <submittedName>
        <fullName evidence="5">FadR family transcriptional regulator</fullName>
    </submittedName>
</protein>
<comment type="caution">
    <text evidence="5">The sequence shown here is derived from an EMBL/GenBank/DDBJ whole genome shotgun (WGS) entry which is preliminary data.</text>
</comment>
<keyword evidence="1" id="KW-0805">Transcription regulation</keyword>
<dbReference type="Pfam" id="PF07729">
    <property type="entry name" value="FCD"/>
    <property type="match status" value="1"/>
</dbReference>
<keyword evidence="2" id="KW-0238">DNA-binding</keyword>
<dbReference type="AlphaFoldDB" id="A0A9D1KSZ2"/>
<dbReference type="InterPro" id="IPR008920">
    <property type="entry name" value="TF_FadR/GntR_C"/>
</dbReference>
<dbReference type="PANTHER" id="PTHR43537:SF5">
    <property type="entry name" value="UXU OPERON TRANSCRIPTIONAL REGULATOR"/>
    <property type="match status" value="1"/>
</dbReference>
<evidence type="ECO:0000313" key="6">
    <source>
        <dbReference type="Proteomes" id="UP000824160"/>
    </source>
</evidence>
<reference evidence="5" key="2">
    <citation type="journal article" date="2021" name="PeerJ">
        <title>Extensive microbial diversity within the chicken gut microbiome revealed by metagenomics and culture.</title>
        <authorList>
            <person name="Gilroy R."/>
            <person name="Ravi A."/>
            <person name="Getino M."/>
            <person name="Pursley I."/>
            <person name="Horton D.L."/>
            <person name="Alikhan N.F."/>
            <person name="Baker D."/>
            <person name="Gharbi K."/>
            <person name="Hall N."/>
            <person name="Watson M."/>
            <person name="Adriaenssens E.M."/>
            <person name="Foster-Nyarko E."/>
            <person name="Jarju S."/>
            <person name="Secka A."/>
            <person name="Antonio M."/>
            <person name="Oren A."/>
            <person name="Chaudhuri R.R."/>
            <person name="La Ragione R."/>
            <person name="Hildebrand F."/>
            <person name="Pallen M.J."/>
        </authorList>
    </citation>
    <scope>NUCLEOTIDE SEQUENCE</scope>
    <source>
        <strain evidence="5">ChiBcec7-5410</strain>
    </source>
</reference>
<gene>
    <name evidence="5" type="ORF">IAC43_05790</name>
</gene>
<dbReference type="SMART" id="SM00345">
    <property type="entry name" value="HTH_GNTR"/>
    <property type="match status" value="1"/>
</dbReference>
<organism evidence="5 6">
    <name type="scientific">Candidatus Faecivivens stercoripullorum</name>
    <dbReference type="NCBI Taxonomy" id="2840805"/>
    <lineage>
        <taxon>Bacteria</taxon>
        <taxon>Bacillati</taxon>
        <taxon>Bacillota</taxon>
        <taxon>Clostridia</taxon>
        <taxon>Eubacteriales</taxon>
        <taxon>Oscillospiraceae</taxon>
        <taxon>Oscillospiraceae incertae sedis</taxon>
        <taxon>Candidatus Faecivivens</taxon>
    </lineage>
</organism>
<dbReference type="Pfam" id="PF00392">
    <property type="entry name" value="GntR"/>
    <property type="match status" value="1"/>
</dbReference>
<dbReference type="PRINTS" id="PR00035">
    <property type="entry name" value="HTHGNTR"/>
</dbReference>
<dbReference type="CDD" id="cd07377">
    <property type="entry name" value="WHTH_GntR"/>
    <property type="match status" value="1"/>
</dbReference>
<name>A0A9D1KSZ2_9FIRM</name>
<dbReference type="GO" id="GO:0003677">
    <property type="term" value="F:DNA binding"/>
    <property type="evidence" value="ECO:0007669"/>
    <property type="project" value="UniProtKB-KW"/>
</dbReference>
<reference evidence="5" key="1">
    <citation type="submission" date="2020-10" db="EMBL/GenBank/DDBJ databases">
        <authorList>
            <person name="Gilroy R."/>
        </authorList>
    </citation>
    <scope>NUCLEOTIDE SEQUENCE</scope>
    <source>
        <strain evidence="5">ChiBcec7-5410</strain>
    </source>
</reference>
<keyword evidence="3" id="KW-0804">Transcription</keyword>
<dbReference type="GO" id="GO:0003700">
    <property type="term" value="F:DNA-binding transcription factor activity"/>
    <property type="evidence" value="ECO:0007669"/>
    <property type="project" value="InterPro"/>
</dbReference>
<evidence type="ECO:0000259" key="4">
    <source>
        <dbReference type="PROSITE" id="PS50949"/>
    </source>
</evidence>
<dbReference type="SUPFAM" id="SSF48008">
    <property type="entry name" value="GntR ligand-binding domain-like"/>
    <property type="match status" value="1"/>
</dbReference>